<keyword evidence="2" id="KW-0106">Calcium</keyword>
<dbReference type="CDD" id="cd00637">
    <property type="entry name" value="7tm_classA_rhodopsin-like"/>
    <property type="match status" value="1"/>
</dbReference>
<evidence type="ECO:0000259" key="4">
    <source>
        <dbReference type="PROSITE" id="PS50222"/>
    </source>
</evidence>
<accession>A0A158QT96</accession>
<dbReference type="InterPro" id="IPR011992">
    <property type="entry name" value="EF-hand-dom_pair"/>
</dbReference>
<sequence>MCCLFLCVTNLAEDSTPYGISSNNVIFNVLVCVLWKSRFFYWIFTVAAIECLVFFSIDRAILMQKPDLYQFTSEKRRIIYFEVTIHVFSVLITAPQILTVNNQDGGCSCAPTTVNIPFLALIYAHVYLWFSLLFVLDSTLLLLAASQVILWVREMSTKNHVDELNTMWYKDLSKSEEQRLRHIRGWRTASMCIVPMALSQVLTFLYDSTYQFLSAVGATTFIINSPQQKVGGLLLVVHANVVPCCLASPKKVELTPVQMQEISEAFALFDSNKDNRLSPYEFKVALVALGFELKTPEITSLLENVNLGPEDNVDFKSFFSLVKNLIQSRDPVSEIIHVFKLFDEEGTGKISYRTLKKIAKDLGENLTDDELHVMIDEFDRDGDRSSKWCRCSHQASTCFVALTFLNFRQEFVQSEARISVPL</sequence>
<dbReference type="InterPro" id="IPR050230">
    <property type="entry name" value="CALM/Myosin/TropC-like"/>
</dbReference>
<dbReference type="Gene3D" id="1.20.1070.10">
    <property type="entry name" value="Rhodopsin 7-helix transmembrane proteins"/>
    <property type="match status" value="1"/>
</dbReference>
<dbReference type="AlphaFoldDB" id="A0A158QT96"/>
<keyword evidence="3" id="KW-0812">Transmembrane</keyword>
<dbReference type="SUPFAM" id="SSF81321">
    <property type="entry name" value="Family A G protein-coupled receptor-like"/>
    <property type="match status" value="1"/>
</dbReference>
<keyword evidence="1" id="KW-0677">Repeat</keyword>
<feature type="domain" description="EF-hand" evidence="4">
    <location>
        <begin position="330"/>
        <end position="365"/>
    </location>
</feature>
<keyword evidence="6" id="KW-1185">Reference proteome</keyword>
<dbReference type="Pfam" id="PF13499">
    <property type="entry name" value="EF-hand_7"/>
    <property type="match status" value="1"/>
</dbReference>
<dbReference type="PROSITE" id="PS00018">
    <property type="entry name" value="EF_HAND_1"/>
    <property type="match status" value="1"/>
</dbReference>
<dbReference type="CDD" id="cd00051">
    <property type="entry name" value="EFh"/>
    <property type="match status" value="1"/>
</dbReference>
<dbReference type="Proteomes" id="UP000267029">
    <property type="component" value="Unassembled WGS sequence"/>
</dbReference>
<keyword evidence="3" id="KW-0472">Membrane</keyword>
<reference evidence="5 6" key="1">
    <citation type="submission" date="2018-10" db="EMBL/GenBank/DDBJ databases">
        <authorList>
            <consortium name="Pathogen Informatics"/>
        </authorList>
    </citation>
    <scope>NUCLEOTIDE SEQUENCE [LARGE SCALE GENOMIC DNA]</scope>
</reference>
<protein>
    <recommendedName>
        <fullName evidence="4">EF-hand domain-containing protein</fullName>
    </recommendedName>
</protein>
<evidence type="ECO:0000256" key="3">
    <source>
        <dbReference type="SAM" id="Phobius"/>
    </source>
</evidence>
<dbReference type="STRING" id="53468.A0A158QT96"/>
<feature type="transmembrane region" description="Helical" evidence="3">
    <location>
        <begin position="38"/>
        <end position="57"/>
    </location>
</feature>
<proteinExistence type="predicted"/>
<evidence type="ECO:0000313" key="6">
    <source>
        <dbReference type="Proteomes" id="UP000267029"/>
    </source>
</evidence>
<dbReference type="GO" id="GO:0005509">
    <property type="term" value="F:calcium ion binding"/>
    <property type="evidence" value="ECO:0007669"/>
    <property type="project" value="InterPro"/>
</dbReference>
<dbReference type="OrthoDB" id="343296at2759"/>
<name>A0A158QT96_MESCO</name>
<dbReference type="Gene3D" id="1.10.238.10">
    <property type="entry name" value="EF-hand"/>
    <property type="match status" value="1"/>
</dbReference>
<keyword evidence="3" id="KW-1133">Transmembrane helix</keyword>
<feature type="transmembrane region" description="Helical" evidence="3">
    <location>
        <begin position="78"/>
        <end position="98"/>
    </location>
</feature>
<organism evidence="5 6">
    <name type="scientific">Mesocestoides corti</name>
    <name type="common">Flatworm</name>
    <dbReference type="NCBI Taxonomy" id="53468"/>
    <lineage>
        <taxon>Eukaryota</taxon>
        <taxon>Metazoa</taxon>
        <taxon>Spiralia</taxon>
        <taxon>Lophotrochozoa</taxon>
        <taxon>Platyhelminthes</taxon>
        <taxon>Cestoda</taxon>
        <taxon>Eucestoda</taxon>
        <taxon>Cyclophyllidea</taxon>
        <taxon>Mesocestoididae</taxon>
        <taxon>Mesocestoides</taxon>
    </lineage>
</organism>
<feature type="domain" description="EF-hand" evidence="4">
    <location>
        <begin position="257"/>
        <end position="292"/>
    </location>
</feature>
<evidence type="ECO:0000313" key="5">
    <source>
        <dbReference type="EMBL" id="VDD76405.1"/>
    </source>
</evidence>
<evidence type="ECO:0000256" key="2">
    <source>
        <dbReference type="ARBA" id="ARBA00022837"/>
    </source>
</evidence>
<dbReference type="GO" id="GO:0016460">
    <property type="term" value="C:myosin II complex"/>
    <property type="evidence" value="ECO:0007669"/>
    <property type="project" value="TreeGrafter"/>
</dbReference>
<dbReference type="FunFam" id="1.10.238.10:FF:000001">
    <property type="entry name" value="Calmodulin 1"/>
    <property type="match status" value="1"/>
</dbReference>
<dbReference type="PROSITE" id="PS50222">
    <property type="entry name" value="EF_HAND_2"/>
    <property type="match status" value="2"/>
</dbReference>
<gene>
    <name evidence="5" type="ORF">MCOS_LOCUS2408</name>
</gene>
<dbReference type="SMART" id="SM00054">
    <property type="entry name" value="EFh"/>
    <property type="match status" value="2"/>
</dbReference>
<dbReference type="InterPro" id="IPR002048">
    <property type="entry name" value="EF_hand_dom"/>
</dbReference>
<dbReference type="PANTHER" id="PTHR23048">
    <property type="entry name" value="MYOSIN LIGHT CHAIN 1, 3"/>
    <property type="match status" value="1"/>
</dbReference>
<dbReference type="SUPFAM" id="SSF47473">
    <property type="entry name" value="EF-hand"/>
    <property type="match status" value="1"/>
</dbReference>
<evidence type="ECO:0000256" key="1">
    <source>
        <dbReference type="ARBA" id="ARBA00022737"/>
    </source>
</evidence>
<dbReference type="InterPro" id="IPR018247">
    <property type="entry name" value="EF_Hand_1_Ca_BS"/>
</dbReference>
<dbReference type="PANTHER" id="PTHR23048:SF59">
    <property type="entry name" value="EF-HAND SUPERFAMILY PROTEIN"/>
    <property type="match status" value="1"/>
</dbReference>
<dbReference type="EMBL" id="UXSR01000387">
    <property type="protein sequence ID" value="VDD76405.1"/>
    <property type="molecule type" value="Genomic_DNA"/>
</dbReference>